<organism evidence="8 9">
    <name type="scientific">Helicocarpus griseus UAMH5409</name>
    <dbReference type="NCBI Taxonomy" id="1447875"/>
    <lineage>
        <taxon>Eukaryota</taxon>
        <taxon>Fungi</taxon>
        <taxon>Dikarya</taxon>
        <taxon>Ascomycota</taxon>
        <taxon>Pezizomycotina</taxon>
        <taxon>Eurotiomycetes</taxon>
        <taxon>Eurotiomycetidae</taxon>
        <taxon>Onygenales</taxon>
        <taxon>Ajellomycetaceae</taxon>
        <taxon>Helicocarpus</taxon>
    </lineage>
</organism>
<evidence type="ECO:0000259" key="7">
    <source>
        <dbReference type="PROSITE" id="PS50850"/>
    </source>
</evidence>
<protein>
    <recommendedName>
        <fullName evidence="7">Major facilitator superfamily (MFS) profile domain-containing protein</fullName>
    </recommendedName>
</protein>
<dbReference type="PROSITE" id="PS50850">
    <property type="entry name" value="MFS"/>
    <property type="match status" value="1"/>
</dbReference>
<evidence type="ECO:0000256" key="6">
    <source>
        <dbReference type="SAM" id="Phobius"/>
    </source>
</evidence>
<feature type="transmembrane region" description="Helical" evidence="6">
    <location>
        <begin position="72"/>
        <end position="93"/>
    </location>
</feature>
<dbReference type="InterPro" id="IPR036259">
    <property type="entry name" value="MFS_trans_sf"/>
</dbReference>
<feature type="transmembrane region" description="Helical" evidence="6">
    <location>
        <begin position="373"/>
        <end position="398"/>
    </location>
</feature>
<keyword evidence="4 6" id="KW-1133">Transmembrane helix</keyword>
<dbReference type="GO" id="GO:0005886">
    <property type="term" value="C:plasma membrane"/>
    <property type="evidence" value="ECO:0007669"/>
    <property type="project" value="TreeGrafter"/>
</dbReference>
<keyword evidence="5 6" id="KW-0472">Membrane</keyword>
<evidence type="ECO:0000256" key="3">
    <source>
        <dbReference type="ARBA" id="ARBA00022692"/>
    </source>
</evidence>
<feature type="transmembrane region" description="Helical" evidence="6">
    <location>
        <begin position="246"/>
        <end position="262"/>
    </location>
</feature>
<feature type="transmembrane region" description="Helical" evidence="6">
    <location>
        <begin position="48"/>
        <end position="66"/>
    </location>
</feature>
<dbReference type="InterPro" id="IPR020846">
    <property type="entry name" value="MFS_dom"/>
</dbReference>
<dbReference type="Gene3D" id="1.20.1250.20">
    <property type="entry name" value="MFS general substrate transporter like domains"/>
    <property type="match status" value="2"/>
</dbReference>
<dbReference type="PANTHER" id="PTHR23501">
    <property type="entry name" value="MAJOR FACILITATOR SUPERFAMILY"/>
    <property type="match status" value="1"/>
</dbReference>
<sequence>MATIGNLVATDLGEPSSFVWYIPAWTIAITICFMLCGANTDLLGRRWFLVLGNLICTVGHIVIACAKSKTMIITGMAITGLGGANCQMAAFALSELLPNKWRHNGVVLADATTLMAVILGPITGRYGFESGVWYWNFAAAAVLQFLTFLGLYFYYFPPAHPYGMSKRQLIKELDYLGGMLFIAGALPILMGIVWTNTYPASDPHVVASLVIGFFFIICFAIWETYGKAKHPLTPTHVFTSSRGRDFTAPAVALGVVNMFYYSSSILWPTMTTAFWATGPEDWRYAIILSLPPSIGITFGALLLSSLGGSLRNWHWQLTGSVFIMVVFGSLLALVTPTNKATMIAFAFVSNSGYGWAIYLSIAVTQMGVEHKDLGISGGIAGVFRFAAGSIAAAIYTTILTNDISKQTLNLVPQAVIKAGLPESQVASFLQSMSNSTALSKYPPAVLAASTEAAKQANVHGIRLVALASMAFGIVGILACLCCKDVNSKMTNKIEVYLENDELARRNKYH</sequence>
<dbReference type="Proteomes" id="UP000223968">
    <property type="component" value="Unassembled WGS sequence"/>
</dbReference>
<dbReference type="GO" id="GO:0022857">
    <property type="term" value="F:transmembrane transporter activity"/>
    <property type="evidence" value="ECO:0007669"/>
    <property type="project" value="InterPro"/>
</dbReference>
<evidence type="ECO:0000313" key="8">
    <source>
        <dbReference type="EMBL" id="PGH04289.1"/>
    </source>
</evidence>
<comment type="subcellular location">
    <subcellularLocation>
        <location evidence="1">Membrane</location>
        <topology evidence="1">Multi-pass membrane protein</topology>
    </subcellularLocation>
</comment>
<evidence type="ECO:0000256" key="5">
    <source>
        <dbReference type="ARBA" id="ARBA00023136"/>
    </source>
</evidence>
<evidence type="ECO:0000256" key="4">
    <source>
        <dbReference type="ARBA" id="ARBA00022989"/>
    </source>
</evidence>
<accession>A0A2B7X5X2</accession>
<dbReference type="PANTHER" id="PTHR23501:SF195">
    <property type="entry name" value="PEP5"/>
    <property type="match status" value="1"/>
</dbReference>
<keyword evidence="3 6" id="KW-0812">Transmembrane</keyword>
<evidence type="ECO:0000256" key="2">
    <source>
        <dbReference type="ARBA" id="ARBA00022448"/>
    </source>
</evidence>
<feature type="transmembrane region" description="Helical" evidence="6">
    <location>
        <begin position="134"/>
        <end position="155"/>
    </location>
</feature>
<evidence type="ECO:0000313" key="9">
    <source>
        <dbReference type="Proteomes" id="UP000223968"/>
    </source>
</evidence>
<dbReference type="AlphaFoldDB" id="A0A2B7X5X2"/>
<dbReference type="Pfam" id="PF06609">
    <property type="entry name" value="TRI12"/>
    <property type="match status" value="1"/>
</dbReference>
<feature type="transmembrane region" description="Helical" evidence="6">
    <location>
        <begin position="105"/>
        <end position="128"/>
    </location>
</feature>
<dbReference type="OrthoDB" id="4139357at2759"/>
<feature type="transmembrane region" description="Helical" evidence="6">
    <location>
        <begin position="175"/>
        <end position="194"/>
    </location>
</feature>
<keyword evidence="2" id="KW-0813">Transport</keyword>
<name>A0A2B7X5X2_9EURO</name>
<feature type="domain" description="Major facilitator superfamily (MFS) profile" evidence="7">
    <location>
        <begin position="1"/>
        <end position="424"/>
    </location>
</feature>
<proteinExistence type="predicted"/>
<dbReference type="SUPFAM" id="SSF103473">
    <property type="entry name" value="MFS general substrate transporter"/>
    <property type="match status" value="1"/>
</dbReference>
<feature type="transmembrane region" description="Helical" evidence="6">
    <location>
        <begin position="340"/>
        <end position="361"/>
    </location>
</feature>
<dbReference type="InterPro" id="IPR010573">
    <property type="entry name" value="MFS_Str1/Tri12-like"/>
</dbReference>
<feature type="transmembrane region" description="Helical" evidence="6">
    <location>
        <begin position="463"/>
        <end position="482"/>
    </location>
</feature>
<feature type="transmembrane region" description="Helical" evidence="6">
    <location>
        <begin position="315"/>
        <end position="334"/>
    </location>
</feature>
<reference evidence="8 9" key="1">
    <citation type="submission" date="2017-10" db="EMBL/GenBank/DDBJ databases">
        <title>Comparative genomics in systemic dimorphic fungi from Ajellomycetaceae.</title>
        <authorList>
            <person name="Munoz J.F."/>
            <person name="Mcewen J.G."/>
            <person name="Clay O.K."/>
            <person name="Cuomo C.A."/>
        </authorList>
    </citation>
    <scope>NUCLEOTIDE SEQUENCE [LARGE SCALE GENOMIC DNA]</scope>
    <source>
        <strain evidence="8 9">UAMH5409</strain>
    </source>
</reference>
<feature type="transmembrane region" description="Helical" evidence="6">
    <location>
        <begin position="282"/>
        <end position="303"/>
    </location>
</feature>
<gene>
    <name evidence="8" type="ORF">AJ79_07136</name>
</gene>
<keyword evidence="9" id="KW-1185">Reference proteome</keyword>
<feature type="transmembrane region" description="Helical" evidence="6">
    <location>
        <begin position="18"/>
        <end position="36"/>
    </location>
</feature>
<feature type="transmembrane region" description="Helical" evidence="6">
    <location>
        <begin position="206"/>
        <end position="225"/>
    </location>
</feature>
<evidence type="ECO:0000256" key="1">
    <source>
        <dbReference type="ARBA" id="ARBA00004141"/>
    </source>
</evidence>
<dbReference type="EMBL" id="PDNB01000138">
    <property type="protein sequence ID" value="PGH04289.1"/>
    <property type="molecule type" value="Genomic_DNA"/>
</dbReference>
<comment type="caution">
    <text evidence="8">The sequence shown here is derived from an EMBL/GenBank/DDBJ whole genome shotgun (WGS) entry which is preliminary data.</text>
</comment>